<evidence type="ECO:0008006" key="3">
    <source>
        <dbReference type="Google" id="ProtNLM"/>
    </source>
</evidence>
<accession>A0ABP6Y6M6</accession>
<name>A0ABP6Y6M6_9ACTN</name>
<dbReference type="EMBL" id="BAAAYR010000006">
    <property type="protein sequence ID" value="GAA3578203.1"/>
    <property type="molecule type" value="Genomic_DNA"/>
</dbReference>
<reference evidence="2" key="1">
    <citation type="journal article" date="2019" name="Int. J. Syst. Evol. Microbiol.">
        <title>The Global Catalogue of Microorganisms (GCM) 10K type strain sequencing project: providing services to taxonomists for standard genome sequencing and annotation.</title>
        <authorList>
            <consortium name="The Broad Institute Genomics Platform"/>
            <consortium name="The Broad Institute Genome Sequencing Center for Infectious Disease"/>
            <person name="Wu L."/>
            <person name="Ma J."/>
        </authorList>
    </citation>
    <scope>NUCLEOTIDE SEQUENCE [LARGE SCALE GENOMIC DNA]</scope>
    <source>
        <strain evidence="2">JCM 16540</strain>
    </source>
</reference>
<evidence type="ECO:0000313" key="1">
    <source>
        <dbReference type="EMBL" id="GAA3578203.1"/>
    </source>
</evidence>
<dbReference type="Proteomes" id="UP001500767">
    <property type="component" value="Unassembled WGS sequence"/>
</dbReference>
<proteinExistence type="predicted"/>
<evidence type="ECO:0000313" key="2">
    <source>
        <dbReference type="Proteomes" id="UP001500767"/>
    </source>
</evidence>
<keyword evidence="2" id="KW-1185">Reference proteome</keyword>
<protein>
    <recommendedName>
        <fullName evidence="3">DUF4240 domain-containing protein</fullName>
    </recommendedName>
</protein>
<dbReference type="RefSeq" id="WP_204912872.1">
    <property type="nucleotide sequence ID" value="NZ_BAAAYR010000006.1"/>
</dbReference>
<sequence length="135" mass="14735">MDDVRFWSVVASLGPELAPARLALVLNSLTRADLGEFCAHLADAEGELDTRDHRSEAVTAFELEPSRGRRTEAEQRPADFEELQVTVVAHGLDAWRAVVAVPPLLSGGWPTGLGRQFLLAVANAWRRLAPELQPA</sequence>
<comment type="caution">
    <text evidence="1">The sequence shown here is derived from an EMBL/GenBank/DDBJ whole genome shotgun (WGS) entry which is preliminary data.</text>
</comment>
<organism evidence="1 2">
    <name type="scientific">Microlunatus spumicola</name>
    <dbReference type="NCBI Taxonomy" id="81499"/>
    <lineage>
        <taxon>Bacteria</taxon>
        <taxon>Bacillati</taxon>
        <taxon>Actinomycetota</taxon>
        <taxon>Actinomycetes</taxon>
        <taxon>Propionibacteriales</taxon>
        <taxon>Propionibacteriaceae</taxon>
        <taxon>Microlunatus</taxon>
    </lineage>
</organism>
<gene>
    <name evidence="1" type="ORF">GCM10022197_39490</name>
</gene>